<dbReference type="RefSeq" id="WP_181516971.1">
    <property type="nucleotide sequence ID" value="NZ_JABFUB010000035.1"/>
</dbReference>
<evidence type="ECO:0000256" key="1">
    <source>
        <dbReference type="SAM" id="MobiDB-lite"/>
    </source>
</evidence>
<dbReference type="Proteomes" id="UP000814353">
    <property type="component" value="Unassembled WGS sequence"/>
</dbReference>
<dbReference type="AlphaFoldDB" id="A0A7V9W4W5"/>
<reference evidence="2 4" key="2">
    <citation type="submission" date="2020-07" db="EMBL/GenBank/DDBJ databases">
        <title>Identification of Halomonas strains.</title>
        <authorList>
            <person name="Xiao Z."/>
            <person name="Shen J."/>
        </authorList>
    </citation>
    <scope>NUCLEOTIDE SEQUENCE [LARGE SCALE GENOMIC DNA]</scope>
    <source>
        <strain evidence="2 4">DSM 17331</strain>
    </source>
</reference>
<gene>
    <name evidence="2" type="ORF">H1D44_19665</name>
    <name evidence="3" type="ORF">HOP48_20000</name>
</gene>
<dbReference type="EMBL" id="JABFUB010000035">
    <property type="protein sequence ID" value="MCG6663812.1"/>
    <property type="molecule type" value="Genomic_DNA"/>
</dbReference>
<evidence type="ECO:0000313" key="3">
    <source>
        <dbReference type="EMBL" id="MCG6663812.1"/>
    </source>
</evidence>
<evidence type="ECO:0000313" key="2">
    <source>
        <dbReference type="EMBL" id="MBA2781099.1"/>
    </source>
</evidence>
<accession>A0A7V9W4W5</accession>
<comment type="caution">
    <text evidence="2">The sequence shown here is derived from an EMBL/GenBank/DDBJ whole genome shotgun (WGS) entry which is preliminary data.</text>
</comment>
<reference evidence="3 5" key="1">
    <citation type="submission" date="2020-05" db="EMBL/GenBank/DDBJ databases">
        <title>Comparative genomic analysis of denitrifying bacteria from Halomonas genus.</title>
        <authorList>
            <person name="Wang L."/>
            <person name="Shao Z."/>
        </authorList>
    </citation>
    <scope>NUCLEOTIDE SEQUENCE [LARGE SCALE GENOMIC DNA]</scope>
    <source>
        <strain evidence="3 5">DSM 17331</strain>
    </source>
</reference>
<evidence type="ECO:0000313" key="5">
    <source>
        <dbReference type="Proteomes" id="UP000814353"/>
    </source>
</evidence>
<keyword evidence="5" id="KW-1185">Reference proteome</keyword>
<name>A0A7V9W4W5_9GAMM</name>
<proteinExistence type="predicted"/>
<sequence length="68" mass="7676">MSPVETMRTVPARAPNGCNQPVMSQLTKAEREKVEQIAQLEMRSLSATARMLMLRGIQQYEDDTHNAD</sequence>
<feature type="region of interest" description="Disordered" evidence="1">
    <location>
        <begin position="1"/>
        <end position="20"/>
    </location>
</feature>
<protein>
    <submittedName>
        <fullName evidence="2">Uncharacterized protein</fullName>
    </submittedName>
</protein>
<organism evidence="2 4">
    <name type="scientific">Billgrantia kenyensis</name>
    <dbReference type="NCBI Taxonomy" id="321266"/>
    <lineage>
        <taxon>Bacteria</taxon>
        <taxon>Pseudomonadati</taxon>
        <taxon>Pseudomonadota</taxon>
        <taxon>Gammaproteobacteria</taxon>
        <taxon>Oceanospirillales</taxon>
        <taxon>Halomonadaceae</taxon>
        <taxon>Billgrantia</taxon>
    </lineage>
</organism>
<dbReference type="Proteomes" id="UP000518091">
    <property type="component" value="Unassembled WGS sequence"/>
</dbReference>
<dbReference type="EMBL" id="JACEFT010000046">
    <property type="protein sequence ID" value="MBA2781099.1"/>
    <property type="molecule type" value="Genomic_DNA"/>
</dbReference>
<evidence type="ECO:0000313" key="4">
    <source>
        <dbReference type="Proteomes" id="UP000518091"/>
    </source>
</evidence>